<evidence type="ECO:0000256" key="2">
    <source>
        <dbReference type="ARBA" id="ARBA00022490"/>
    </source>
</evidence>
<feature type="binding site" evidence="9">
    <location>
        <position position="115"/>
    </location>
    <ligand>
        <name>substrate</name>
    </ligand>
</feature>
<proteinExistence type="inferred from homology"/>
<comment type="cofactor">
    <cofactor evidence="9">
        <name>Mg(2+)</name>
        <dbReference type="ChEBI" id="CHEBI:18420"/>
    </cofactor>
    <cofactor evidence="9">
        <name>Mn(2+)</name>
        <dbReference type="ChEBI" id="CHEBI:29035"/>
    </cofactor>
    <text evidence="9">Mg(2+). Can also accept Mn(2+).</text>
</comment>
<dbReference type="InterPro" id="IPR004372">
    <property type="entry name" value="Ac/propionate_kinase"/>
</dbReference>
<keyword evidence="5 9" id="KW-0547">Nucleotide-binding</keyword>
<keyword evidence="3 9" id="KW-0808">Transferase</keyword>
<dbReference type="NCBIfam" id="TIGR00016">
    <property type="entry name" value="ackA"/>
    <property type="match status" value="1"/>
</dbReference>
<keyword evidence="12" id="KW-1185">Reference proteome</keyword>
<evidence type="ECO:0000256" key="3">
    <source>
        <dbReference type="ARBA" id="ARBA00022679"/>
    </source>
</evidence>
<feature type="site" description="Transition state stabilizer" evidence="9">
    <location>
        <position position="261"/>
    </location>
</feature>
<comment type="pathway">
    <text evidence="9">Metabolic intermediate biosynthesis; acetyl-CoA biosynthesis; acetyl-CoA from acetate: step 1/2.</text>
</comment>
<evidence type="ECO:0000256" key="4">
    <source>
        <dbReference type="ARBA" id="ARBA00022723"/>
    </source>
</evidence>
<evidence type="ECO:0000256" key="1">
    <source>
        <dbReference type="ARBA" id="ARBA00008748"/>
    </source>
</evidence>
<gene>
    <name evidence="9" type="primary">ackA</name>
    <name evidence="11" type="ORF">GCM10022212_22520</name>
</gene>
<dbReference type="PANTHER" id="PTHR21060:SF21">
    <property type="entry name" value="ACETATE KINASE"/>
    <property type="match status" value="1"/>
</dbReference>
<feature type="binding site" evidence="9">
    <location>
        <begin position="228"/>
        <end position="232"/>
    </location>
    <ligand>
        <name>ATP</name>
        <dbReference type="ChEBI" id="CHEBI:30616"/>
    </ligand>
</feature>
<organism evidence="11 12">
    <name type="scientific">Actimicrobium antarcticum</name>
    <dbReference type="NCBI Taxonomy" id="1051899"/>
    <lineage>
        <taxon>Bacteria</taxon>
        <taxon>Pseudomonadati</taxon>
        <taxon>Pseudomonadota</taxon>
        <taxon>Betaproteobacteria</taxon>
        <taxon>Burkholderiales</taxon>
        <taxon>Oxalobacteraceae</taxon>
        <taxon>Actimicrobium</taxon>
    </lineage>
</organism>
<evidence type="ECO:0000313" key="12">
    <source>
        <dbReference type="Proteomes" id="UP001501353"/>
    </source>
</evidence>
<dbReference type="PROSITE" id="PS01076">
    <property type="entry name" value="ACETATE_KINASE_2"/>
    <property type="match status" value="1"/>
</dbReference>
<feature type="binding site" evidence="9">
    <location>
        <position position="30"/>
    </location>
    <ligand>
        <name>Mg(2+)</name>
        <dbReference type="ChEBI" id="CHEBI:18420"/>
    </ligand>
</feature>
<keyword evidence="7 9" id="KW-0067">ATP-binding</keyword>
<feature type="binding site" evidence="9">
    <location>
        <position position="399"/>
    </location>
    <ligand>
        <name>Mg(2+)</name>
        <dbReference type="ChEBI" id="CHEBI:18420"/>
    </ligand>
</feature>
<evidence type="ECO:0000313" key="11">
    <source>
        <dbReference type="EMBL" id="GAA4024418.1"/>
    </source>
</evidence>
<dbReference type="InterPro" id="IPR043129">
    <property type="entry name" value="ATPase_NBD"/>
</dbReference>
<dbReference type="EMBL" id="BAAAZE010000008">
    <property type="protein sequence ID" value="GAA4024418.1"/>
    <property type="molecule type" value="Genomic_DNA"/>
</dbReference>
<dbReference type="EC" id="2.7.2.1" evidence="9"/>
<dbReference type="InterPro" id="IPR023865">
    <property type="entry name" value="Aliphatic_acid_kinase_CS"/>
</dbReference>
<evidence type="ECO:0000256" key="10">
    <source>
        <dbReference type="RuleBase" id="RU003835"/>
    </source>
</evidence>
<comment type="function">
    <text evidence="9">Catalyzes the formation of acetyl phosphate from acetate and ATP. Can also catalyze the reverse reaction.</text>
</comment>
<feature type="binding site" evidence="9">
    <location>
        <position position="37"/>
    </location>
    <ligand>
        <name>ATP</name>
        <dbReference type="ChEBI" id="CHEBI:30616"/>
    </ligand>
</feature>
<dbReference type="PIRSF" id="PIRSF000722">
    <property type="entry name" value="Acetate_prop_kin"/>
    <property type="match status" value="1"/>
</dbReference>
<keyword evidence="4 9" id="KW-0479">Metal-binding</keyword>
<keyword evidence="6 9" id="KW-0418">Kinase</keyword>
<evidence type="ECO:0000256" key="5">
    <source>
        <dbReference type="ARBA" id="ARBA00022741"/>
    </source>
</evidence>
<feature type="site" description="Transition state stabilizer" evidence="9">
    <location>
        <position position="203"/>
    </location>
</feature>
<reference evidence="12" key="1">
    <citation type="journal article" date="2019" name="Int. J. Syst. Evol. Microbiol.">
        <title>The Global Catalogue of Microorganisms (GCM) 10K type strain sequencing project: providing services to taxonomists for standard genome sequencing and annotation.</title>
        <authorList>
            <consortium name="The Broad Institute Genomics Platform"/>
            <consortium name="The Broad Institute Genome Sequencing Center for Infectious Disease"/>
            <person name="Wu L."/>
            <person name="Ma J."/>
        </authorList>
    </citation>
    <scope>NUCLEOTIDE SEQUENCE [LARGE SCALE GENOMIC DNA]</scope>
    <source>
        <strain evidence="12">JCM 16673</strain>
    </source>
</reference>
<dbReference type="GO" id="GO:0016301">
    <property type="term" value="F:kinase activity"/>
    <property type="evidence" value="ECO:0007669"/>
    <property type="project" value="UniProtKB-KW"/>
</dbReference>
<keyword evidence="2 9" id="KW-0963">Cytoplasm</keyword>
<evidence type="ECO:0000256" key="8">
    <source>
        <dbReference type="ARBA" id="ARBA00022842"/>
    </source>
</evidence>
<dbReference type="PANTHER" id="PTHR21060">
    <property type="entry name" value="ACETATE KINASE"/>
    <property type="match status" value="1"/>
</dbReference>
<accession>A0ABP7TDG3</accession>
<dbReference type="SUPFAM" id="SSF53067">
    <property type="entry name" value="Actin-like ATPase domain"/>
    <property type="match status" value="2"/>
</dbReference>
<feature type="active site" description="Proton donor/acceptor" evidence="9">
    <location>
        <position position="172"/>
    </location>
</feature>
<dbReference type="InterPro" id="IPR000890">
    <property type="entry name" value="Aliphatic_acid_kin_short-chain"/>
</dbReference>
<keyword evidence="8 9" id="KW-0460">Magnesium</keyword>
<protein>
    <recommendedName>
        <fullName evidence="9">Acetate kinase</fullName>
        <ecNumber evidence="9">2.7.2.1</ecNumber>
    </recommendedName>
    <alternativeName>
        <fullName evidence="9">Acetokinase</fullName>
    </alternativeName>
</protein>
<evidence type="ECO:0000256" key="7">
    <source>
        <dbReference type="ARBA" id="ARBA00022840"/>
    </source>
</evidence>
<comment type="subcellular location">
    <subcellularLocation>
        <location evidence="9">Cytoplasm</location>
    </subcellularLocation>
</comment>
<feature type="binding site" evidence="9">
    <location>
        <begin position="303"/>
        <end position="305"/>
    </location>
    <ligand>
        <name>ATP</name>
        <dbReference type="ChEBI" id="CHEBI:30616"/>
    </ligand>
</feature>
<feature type="binding site" evidence="9">
    <location>
        <begin position="348"/>
        <end position="352"/>
    </location>
    <ligand>
        <name>ATP</name>
        <dbReference type="ChEBI" id="CHEBI:30616"/>
    </ligand>
</feature>
<dbReference type="Pfam" id="PF00871">
    <property type="entry name" value="Acetate_kinase"/>
    <property type="match status" value="1"/>
</dbReference>
<evidence type="ECO:0000256" key="6">
    <source>
        <dbReference type="ARBA" id="ARBA00022777"/>
    </source>
</evidence>
<evidence type="ECO:0000256" key="9">
    <source>
        <dbReference type="HAMAP-Rule" id="MF_00020"/>
    </source>
</evidence>
<name>A0ABP7TDG3_9BURK</name>
<comment type="caution">
    <text evidence="11">The sequence shown here is derived from an EMBL/GenBank/DDBJ whole genome shotgun (WGS) entry which is preliminary data.</text>
</comment>
<comment type="catalytic activity">
    <reaction evidence="9">
        <text>acetate + ATP = acetyl phosphate + ADP</text>
        <dbReference type="Rhea" id="RHEA:11352"/>
        <dbReference type="ChEBI" id="CHEBI:22191"/>
        <dbReference type="ChEBI" id="CHEBI:30089"/>
        <dbReference type="ChEBI" id="CHEBI:30616"/>
        <dbReference type="ChEBI" id="CHEBI:456216"/>
        <dbReference type="EC" id="2.7.2.1"/>
    </reaction>
</comment>
<dbReference type="HAMAP" id="MF_00020">
    <property type="entry name" value="Acetate_kinase"/>
    <property type="match status" value="1"/>
</dbReference>
<dbReference type="PRINTS" id="PR00471">
    <property type="entry name" value="ACETATEKNASE"/>
</dbReference>
<comment type="subunit">
    <text evidence="9">Homodimer.</text>
</comment>
<comment type="similarity">
    <text evidence="1 9 10">Belongs to the acetokinase family.</text>
</comment>
<sequence>MHNMVTMRPRQGSRAPHARQSSVRAIVVFNAGSTSLKFGVYAADAGVSPELLCAGRIDNMTADPHFVVKHADGKPMESHAWGKHHAVDHKAALRFVLAWLKTNLTDIELVAAGHRVVLGGERYGAPTLIDGDVLDYLDSLAMMEPSHQPYDVGGARTFAEAYPDLPQVACFDTSFHRTMPGVAQTYALPKEVRDSGVRHWGYHGISYDYISHQLPKFAPAARRVIVAHLGGGASMCALLDGRSVDTTMGFGTLSGLPMATRSGDLPPDALLYLLRSKQFDTTTLEKMLSERAGLLGLSGISGDMRVLQKSADARALAALDYFTYAMMKYVGAYAAVLGGLDALVFTAGIGENSVQVRAALCARLGWLGVTLDENANAAGGPRISTVDSKVSVWVIPTNEEWMIAQHTLALIQPERKAPCSQ</sequence>
<dbReference type="Gene3D" id="3.30.420.40">
    <property type="match status" value="2"/>
</dbReference>
<dbReference type="Proteomes" id="UP001501353">
    <property type="component" value="Unassembled WGS sequence"/>
</dbReference>